<protein>
    <recommendedName>
        <fullName evidence="4">TOM core complex subunit Tom6</fullName>
    </recommendedName>
</protein>
<gene>
    <name evidence="2" type="ORF">PMIN01_02833</name>
</gene>
<keyword evidence="1" id="KW-0812">Transmembrane</keyword>
<dbReference type="GO" id="GO:0030150">
    <property type="term" value="P:protein import into mitochondrial matrix"/>
    <property type="evidence" value="ECO:0007669"/>
    <property type="project" value="InterPro"/>
</dbReference>
<feature type="transmembrane region" description="Helical" evidence="1">
    <location>
        <begin position="32"/>
        <end position="51"/>
    </location>
</feature>
<dbReference type="GO" id="GO:0005742">
    <property type="term" value="C:mitochondrial outer membrane translocase complex"/>
    <property type="evidence" value="ECO:0007669"/>
    <property type="project" value="InterPro"/>
</dbReference>
<comment type="caution">
    <text evidence="2">The sequence shown here is derived from an EMBL/GenBank/DDBJ whole genome shotgun (WGS) entry which is preliminary data.</text>
</comment>
<dbReference type="EMBL" id="WJXW01000002">
    <property type="protein sequence ID" value="KAF9740198.1"/>
    <property type="molecule type" value="Genomic_DNA"/>
</dbReference>
<accession>A0A9P6KUR7</accession>
<evidence type="ECO:0000256" key="1">
    <source>
        <dbReference type="SAM" id="Phobius"/>
    </source>
</evidence>
<dbReference type="InterPro" id="IPR020266">
    <property type="entry name" value="Tom6"/>
</dbReference>
<keyword evidence="3" id="KW-1185">Reference proteome</keyword>
<sequence>MAPKAVNGRKGAEPNFAVSAYQTIMSQDNRSVVTSIGMFAIGVTFLHSSWAEILLPA</sequence>
<keyword evidence="1" id="KW-0472">Membrane</keyword>
<proteinExistence type="predicted"/>
<evidence type="ECO:0000313" key="3">
    <source>
        <dbReference type="Proteomes" id="UP000756921"/>
    </source>
</evidence>
<name>A0A9P6KUR7_9PLEO</name>
<reference evidence="2" key="1">
    <citation type="journal article" date="2020" name="Mol. Plant Microbe Interact.">
        <title>Genome Sequence of the Biocontrol Agent Coniothyrium minitans strain Conio (IMI 134523).</title>
        <authorList>
            <person name="Patel D."/>
            <person name="Shittu T.A."/>
            <person name="Baroncelli R."/>
            <person name="Muthumeenakshi S."/>
            <person name="Osborne T.H."/>
            <person name="Janganan T.K."/>
            <person name="Sreenivasaprasad S."/>
        </authorList>
    </citation>
    <scope>NUCLEOTIDE SEQUENCE</scope>
    <source>
        <strain evidence="2">Conio</strain>
    </source>
</reference>
<dbReference type="OrthoDB" id="5403997at2759"/>
<dbReference type="Pfam" id="PF17112">
    <property type="entry name" value="Tom6"/>
    <property type="match status" value="1"/>
</dbReference>
<organism evidence="2 3">
    <name type="scientific">Paraphaeosphaeria minitans</name>
    <dbReference type="NCBI Taxonomy" id="565426"/>
    <lineage>
        <taxon>Eukaryota</taxon>
        <taxon>Fungi</taxon>
        <taxon>Dikarya</taxon>
        <taxon>Ascomycota</taxon>
        <taxon>Pezizomycotina</taxon>
        <taxon>Dothideomycetes</taxon>
        <taxon>Pleosporomycetidae</taxon>
        <taxon>Pleosporales</taxon>
        <taxon>Massarineae</taxon>
        <taxon>Didymosphaeriaceae</taxon>
        <taxon>Paraphaeosphaeria</taxon>
    </lineage>
</organism>
<dbReference type="AlphaFoldDB" id="A0A9P6KUR7"/>
<evidence type="ECO:0008006" key="4">
    <source>
        <dbReference type="Google" id="ProtNLM"/>
    </source>
</evidence>
<evidence type="ECO:0000313" key="2">
    <source>
        <dbReference type="EMBL" id="KAF9740198.1"/>
    </source>
</evidence>
<keyword evidence="1" id="KW-1133">Transmembrane helix</keyword>
<dbReference type="Proteomes" id="UP000756921">
    <property type="component" value="Unassembled WGS sequence"/>
</dbReference>